<feature type="transmembrane region" description="Helical" evidence="1">
    <location>
        <begin position="63"/>
        <end position="85"/>
    </location>
</feature>
<reference evidence="2 3" key="1">
    <citation type="submission" date="2024-04" db="EMBL/GenBank/DDBJ databases">
        <title>Phylogenomic analyses of a clade within the roseobacter group suggest taxonomic reassignments of species of the genera Aestuariivita, Citreicella, Loktanella, Nautella, Pelagibaca, Ruegeria, Thalassobius, Thiobacimonas and Tropicibacter, and the proposal o.</title>
        <authorList>
            <person name="Jeon C.O."/>
        </authorList>
    </citation>
    <scope>NUCLEOTIDE SEQUENCE [LARGE SCALE GENOMIC DNA]</scope>
    <source>
        <strain evidence="2 3">G8-12</strain>
    </source>
</reference>
<sequence>MSVKWIRICGCAFVKLSAFADQRRRFHYADPLYAIALAPDGPADKFSAKHGAPEKSHFRFQWLSANSLLGIIIIIYHIVIVLLGLRMPQDVGHILGEGLGELIYGARWQIRTFDDDLNGTAYAVIDGELGFKLVPWTPSIEKHLGRHISGITRSNGGVAWNLGRERGIGL</sequence>
<proteinExistence type="predicted"/>
<dbReference type="KEGG" id="yag:AABB28_05825"/>
<keyword evidence="1" id="KW-0472">Membrane</keyword>
<keyword evidence="1" id="KW-0812">Transmembrane</keyword>
<accession>A0AAN0M506</accession>
<dbReference type="InterPro" id="IPR021795">
    <property type="entry name" value="DUF3363"/>
</dbReference>
<evidence type="ECO:0000313" key="2">
    <source>
        <dbReference type="EMBL" id="WZU64795.1"/>
    </source>
</evidence>
<name>A0AAN0M506_9RHOB</name>
<keyword evidence="1" id="KW-1133">Transmembrane helix</keyword>
<dbReference type="AlphaFoldDB" id="A0AAN0M506"/>
<gene>
    <name evidence="2" type="ORF">AABB28_05825</name>
</gene>
<keyword evidence="3" id="KW-1185">Reference proteome</keyword>
<evidence type="ECO:0000256" key="1">
    <source>
        <dbReference type="SAM" id="Phobius"/>
    </source>
</evidence>
<dbReference type="Proteomes" id="UP001451782">
    <property type="component" value="Chromosome"/>
</dbReference>
<evidence type="ECO:0000313" key="3">
    <source>
        <dbReference type="Proteomes" id="UP001451782"/>
    </source>
</evidence>
<dbReference type="Pfam" id="PF11843">
    <property type="entry name" value="DUF3363"/>
    <property type="match status" value="1"/>
</dbReference>
<dbReference type="RefSeq" id="WP_342071152.1">
    <property type="nucleotide sequence ID" value="NZ_CP151762.1"/>
</dbReference>
<organism evidence="2 3">
    <name type="scientific">Yoonia algicola</name>
    <dbReference type="NCBI Taxonomy" id="3137368"/>
    <lineage>
        <taxon>Bacteria</taxon>
        <taxon>Pseudomonadati</taxon>
        <taxon>Pseudomonadota</taxon>
        <taxon>Alphaproteobacteria</taxon>
        <taxon>Rhodobacterales</taxon>
        <taxon>Paracoccaceae</taxon>
        <taxon>Yoonia</taxon>
    </lineage>
</organism>
<dbReference type="EMBL" id="CP151762">
    <property type="protein sequence ID" value="WZU64795.1"/>
    <property type="molecule type" value="Genomic_DNA"/>
</dbReference>
<protein>
    <submittedName>
        <fullName evidence="2">DUF3363 domain-containing protein</fullName>
    </submittedName>
</protein>